<dbReference type="GO" id="GO:0043531">
    <property type="term" value="F:ADP binding"/>
    <property type="evidence" value="ECO:0007669"/>
    <property type="project" value="InterPro"/>
</dbReference>
<organism evidence="10 11">
    <name type="scientific">Sesamum angolense</name>
    <dbReference type="NCBI Taxonomy" id="2727404"/>
    <lineage>
        <taxon>Eukaryota</taxon>
        <taxon>Viridiplantae</taxon>
        <taxon>Streptophyta</taxon>
        <taxon>Embryophyta</taxon>
        <taxon>Tracheophyta</taxon>
        <taxon>Spermatophyta</taxon>
        <taxon>Magnoliopsida</taxon>
        <taxon>eudicotyledons</taxon>
        <taxon>Gunneridae</taxon>
        <taxon>Pentapetalae</taxon>
        <taxon>asterids</taxon>
        <taxon>lamiids</taxon>
        <taxon>Lamiales</taxon>
        <taxon>Pedaliaceae</taxon>
        <taxon>Sesamum</taxon>
    </lineage>
</organism>
<reference evidence="10" key="2">
    <citation type="journal article" date="2024" name="Plant">
        <title>Genomic evolution and insights into agronomic trait innovations of Sesamum species.</title>
        <authorList>
            <person name="Miao H."/>
            <person name="Wang L."/>
            <person name="Qu L."/>
            <person name="Liu H."/>
            <person name="Sun Y."/>
            <person name="Le M."/>
            <person name="Wang Q."/>
            <person name="Wei S."/>
            <person name="Zheng Y."/>
            <person name="Lin W."/>
            <person name="Duan Y."/>
            <person name="Cao H."/>
            <person name="Xiong S."/>
            <person name="Wang X."/>
            <person name="Wei L."/>
            <person name="Li C."/>
            <person name="Ma Q."/>
            <person name="Ju M."/>
            <person name="Zhao R."/>
            <person name="Li G."/>
            <person name="Mu C."/>
            <person name="Tian Q."/>
            <person name="Mei H."/>
            <person name="Zhang T."/>
            <person name="Gao T."/>
            <person name="Zhang H."/>
        </authorList>
    </citation>
    <scope>NUCLEOTIDE SEQUENCE</scope>
    <source>
        <strain evidence="10">K16</strain>
    </source>
</reference>
<accession>A0AAE2C2J9</accession>
<gene>
    <name evidence="10" type="ORF">Sango_0679600</name>
</gene>
<dbReference type="SUPFAM" id="SSF52540">
    <property type="entry name" value="P-loop containing nucleoside triphosphate hydrolases"/>
    <property type="match status" value="1"/>
</dbReference>
<evidence type="ECO:0000256" key="3">
    <source>
        <dbReference type="ARBA" id="ARBA00022737"/>
    </source>
</evidence>
<sequence>MHGDDGHRRRPHCRREGRWRWRSPSPSPSPSNLGAASPLPRIALGDGDANVQTTWADGDAAPRLAVSPFPKSSWRCRPSLDWAASPLLVLAEGGEEGVAGGVSPTQLKRFEKTGREIVRKCGYLPLAVSIVGGILQRERTLIEWKNVCKNIDAYLQRGKGVEKDQKVAQILELSYNVLPYNLKPCFLYLGCFPEDKDINTEKLYLIWMAEGMLSSEDKGRGETLINVADRYLCELANRCLVQVRKDDESIYYRFKSCWLHDLIRELCLSMAKEEKFMKVVDMQTGGDDESLVCNTSRLALNLDEVRGDHIMRNQDLRSLLLVEKQQGYGHRDNFEGVNLGMLKFLKILILESQQFKNKKLPEGIEKLVLLKHLSIRDSEVDELPKSVCKLPCLQSLDLQVSCDIQLPNSIHELRHLKHLLLHSDSRSIIGGGKLKLEGLDELETLNGFNSETDETAHLLKLPKLQVLDADVTDHQSLCMIVDHILSNQDQFREVGLEIKHDCGINSEEGSNLVRKMLMCRSLRQLPMLQNLWLWNDAYVGKRMVCRATGFPQLKLLAFDSLYNLEEWRVEEGAMPNLFFLSMFECDNLQMIPDGLKFITALKELFIGWMSEKFMNRGQQHPRLANCVAPLTRTSVVNCTSGNMCGISILTHNALKTNIILSSWVSVDEEAVVDEDGRAFVVPG</sequence>
<reference evidence="10" key="1">
    <citation type="submission" date="2020-06" db="EMBL/GenBank/DDBJ databases">
        <authorList>
            <person name="Li T."/>
            <person name="Hu X."/>
            <person name="Zhang T."/>
            <person name="Song X."/>
            <person name="Zhang H."/>
            <person name="Dai N."/>
            <person name="Sheng W."/>
            <person name="Hou X."/>
            <person name="Wei L."/>
        </authorList>
    </citation>
    <scope>NUCLEOTIDE SEQUENCE</scope>
    <source>
        <strain evidence="10">K16</strain>
        <tissue evidence="10">Leaf</tissue>
    </source>
</reference>
<evidence type="ECO:0000256" key="6">
    <source>
        <dbReference type="ARBA" id="ARBA00022840"/>
    </source>
</evidence>
<dbReference type="Pfam" id="PF23559">
    <property type="entry name" value="WHD_DRP"/>
    <property type="match status" value="1"/>
</dbReference>
<evidence type="ECO:0000256" key="4">
    <source>
        <dbReference type="ARBA" id="ARBA00022741"/>
    </source>
</evidence>
<evidence type="ECO:0000256" key="1">
    <source>
        <dbReference type="ARBA" id="ARBA00008894"/>
    </source>
</evidence>
<keyword evidence="6" id="KW-0067">ATP-binding</keyword>
<dbReference type="InterPro" id="IPR058922">
    <property type="entry name" value="WHD_DRP"/>
</dbReference>
<feature type="region of interest" description="Disordered" evidence="7">
    <location>
        <begin position="1"/>
        <end position="41"/>
    </location>
</feature>
<evidence type="ECO:0000313" key="10">
    <source>
        <dbReference type="EMBL" id="KAK4406731.1"/>
    </source>
</evidence>
<comment type="similarity">
    <text evidence="1">Belongs to the disease resistance NB-LRR family.</text>
</comment>
<dbReference type="Gene3D" id="1.10.8.430">
    <property type="entry name" value="Helical domain of apoptotic protease-activating factors"/>
    <property type="match status" value="1"/>
</dbReference>
<keyword evidence="11" id="KW-1185">Reference proteome</keyword>
<keyword evidence="5" id="KW-0611">Plant defense</keyword>
<dbReference type="Gene3D" id="1.10.10.10">
    <property type="entry name" value="Winged helix-like DNA-binding domain superfamily/Winged helix DNA-binding domain"/>
    <property type="match status" value="1"/>
</dbReference>
<keyword evidence="3" id="KW-0677">Repeat</keyword>
<evidence type="ECO:0000256" key="7">
    <source>
        <dbReference type="SAM" id="MobiDB-lite"/>
    </source>
</evidence>
<dbReference type="FunFam" id="1.10.10.10:FF:000322">
    <property type="entry name" value="Probable disease resistance protein At1g63360"/>
    <property type="match status" value="1"/>
</dbReference>
<evidence type="ECO:0000313" key="11">
    <source>
        <dbReference type="Proteomes" id="UP001289374"/>
    </source>
</evidence>
<dbReference type="Pfam" id="PF23598">
    <property type="entry name" value="LRR_14"/>
    <property type="match status" value="1"/>
</dbReference>
<feature type="domain" description="Disease resistance R13L4/SHOC-2-like LRR" evidence="9">
    <location>
        <begin position="338"/>
        <end position="502"/>
    </location>
</feature>
<name>A0AAE2C2J9_9LAMI</name>
<dbReference type="InterPro" id="IPR044974">
    <property type="entry name" value="Disease_R_plants"/>
</dbReference>
<dbReference type="InterPro" id="IPR055414">
    <property type="entry name" value="LRR_R13L4/SHOC2-like"/>
</dbReference>
<dbReference type="InterPro" id="IPR032675">
    <property type="entry name" value="LRR_dom_sf"/>
</dbReference>
<evidence type="ECO:0000259" key="9">
    <source>
        <dbReference type="Pfam" id="PF23598"/>
    </source>
</evidence>
<dbReference type="InterPro" id="IPR027417">
    <property type="entry name" value="P-loop_NTPase"/>
</dbReference>
<dbReference type="SUPFAM" id="SSF52058">
    <property type="entry name" value="L domain-like"/>
    <property type="match status" value="1"/>
</dbReference>
<proteinExistence type="inferred from homology"/>
<comment type="caution">
    <text evidence="10">The sequence shown here is derived from an EMBL/GenBank/DDBJ whole genome shotgun (WGS) entry which is preliminary data.</text>
</comment>
<keyword evidence="2" id="KW-0433">Leucine-rich repeat</keyword>
<dbReference type="AlphaFoldDB" id="A0AAE2C2J9"/>
<evidence type="ECO:0000256" key="2">
    <source>
        <dbReference type="ARBA" id="ARBA00022614"/>
    </source>
</evidence>
<evidence type="ECO:0000256" key="5">
    <source>
        <dbReference type="ARBA" id="ARBA00022821"/>
    </source>
</evidence>
<evidence type="ECO:0000259" key="8">
    <source>
        <dbReference type="Pfam" id="PF23559"/>
    </source>
</evidence>
<dbReference type="InterPro" id="IPR042197">
    <property type="entry name" value="Apaf_helical"/>
</dbReference>
<dbReference type="InterPro" id="IPR036388">
    <property type="entry name" value="WH-like_DNA-bd_sf"/>
</dbReference>
<dbReference type="EMBL" id="JACGWL010000003">
    <property type="protein sequence ID" value="KAK4406731.1"/>
    <property type="molecule type" value="Genomic_DNA"/>
</dbReference>
<protein>
    <submittedName>
        <fullName evidence="10">Disease resistance protein</fullName>
    </submittedName>
</protein>
<dbReference type="PANTHER" id="PTHR23155:SF1185">
    <property type="entry name" value="DISEASE RESISTANCE RPP8-LIKE PROTEIN 3-RELATED"/>
    <property type="match status" value="1"/>
</dbReference>
<dbReference type="Gene3D" id="3.80.10.10">
    <property type="entry name" value="Ribonuclease Inhibitor"/>
    <property type="match status" value="1"/>
</dbReference>
<dbReference type="GO" id="GO:0005524">
    <property type="term" value="F:ATP binding"/>
    <property type="evidence" value="ECO:0007669"/>
    <property type="project" value="UniProtKB-KW"/>
</dbReference>
<feature type="domain" description="Disease resistance protein winged helix" evidence="8">
    <location>
        <begin position="192"/>
        <end position="266"/>
    </location>
</feature>
<dbReference type="PANTHER" id="PTHR23155">
    <property type="entry name" value="DISEASE RESISTANCE PROTEIN RP"/>
    <property type="match status" value="1"/>
</dbReference>
<dbReference type="Proteomes" id="UP001289374">
    <property type="component" value="Unassembled WGS sequence"/>
</dbReference>
<keyword evidence="4" id="KW-0547">Nucleotide-binding</keyword>
<dbReference type="GO" id="GO:0098542">
    <property type="term" value="P:defense response to other organism"/>
    <property type="evidence" value="ECO:0007669"/>
    <property type="project" value="TreeGrafter"/>
</dbReference>